<evidence type="ECO:0000313" key="3">
    <source>
        <dbReference type="Proteomes" id="UP001432322"/>
    </source>
</evidence>
<keyword evidence="3" id="KW-1185">Reference proteome</keyword>
<name>A0AAV5V8Y7_9BILA</name>
<evidence type="ECO:0000313" key="2">
    <source>
        <dbReference type="EMBL" id="GMT14969.1"/>
    </source>
</evidence>
<sequence>DHIRVKRSEYRLVEKAGTKRDKHTYIKKIDRVPDLLSSQLSPIQRISKTIMKIVKGESEAEQTPVWSKTYNDILKMKKEIDNQSKSPGARVYDLPMDQLVFDKVNLPNSSSIFSRLNMPQMVDSAFSLADSVREHTSKTNKDNNIKMLSPRFAPVLPDKDEGKGLLSPSILAFYKVGVDDAEDQILPLPELFEASGMKKKDRESMLEMIMEVSGARRTVDEAFQVLRKMNLFGVEGPFLEVTNKIQESFTSLEKSFTRRQKAHMKKRQFAFLDSEQLKKMYEQQGIKEEHREEFDMDKYHGLNHKQREEALWKRIGIFAANQTEPQVDQNLRQLSVLAPTVLAPYMFTPIYGLTILGPVVLSPSLFSPLILNPSVLSPYVLSPAVGMPFILSPYLLSPYVLSPLVMAPFILTPYVLSPNVINPYVLSPLILSPLVLCPDVLSPMVLGGNILSPSVGSPSIFSKSTLMASVLSPSVLS</sequence>
<dbReference type="AlphaFoldDB" id="A0AAV5V8Y7"/>
<dbReference type="PANTHER" id="PTHR21523:SF44">
    <property type="entry name" value="MLT-TEN (MLT-10) RELATED"/>
    <property type="match status" value="1"/>
</dbReference>
<keyword evidence="1" id="KW-0472">Membrane</keyword>
<keyword evidence="1" id="KW-0812">Transmembrane</keyword>
<feature type="non-terminal residue" evidence="2">
    <location>
        <position position="1"/>
    </location>
</feature>
<gene>
    <name evidence="2" type="ORF">PFISCL1PPCAC_6266</name>
</gene>
<keyword evidence="1" id="KW-1133">Transmembrane helix</keyword>
<accession>A0AAV5V8Y7</accession>
<evidence type="ECO:0000256" key="1">
    <source>
        <dbReference type="SAM" id="Phobius"/>
    </source>
</evidence>
<dbReference type="EMBL" id="BTSY01000002">
    <property type="protein sequence ID" value="GMT14969.1"/>
    <property type="molecule type" value="Genomic_DNA"/>
</dbReference>
<dbReference type="Proteomes" id="UP001432322">
    <property type="component" value="Unassembled WGS sequence"/>
</dbReference>
<feature type="transmembrane region" description="Helical" evidence="1">
    <location>
        <begin position="350"/>
        <end position="371"/>
    </location>
</feature>
<comment type="caution">
    <text evidence="2">The sequence shown here is derived from an EMBL/GenBank/DDBJ whole genome shotgun (WGS) entry which is preliminary data.</text>
</comment>
<dbReference type="InterPro" id="IPR006954">
    <property type="entry name" value="Mlt-10-like"/>
</dbReference>
<proteinExistence type="predicted"/>
<protein>
    <submittedName>
        <fullName evidence="2">Uncharacterized protein</fullName>
    </submittedName>
</protein>
<organism evidence="2 3">
    <name type="scientific">Pristionchus fissidentatus</name>
    <dbReference type="NCBI Taxonomy" id="1538716"/>
    <lineage>
        <taxon>Eukaryota</taxon>
        <taxon>Metazoa</taxon>
        <taxon>Ecdysozoa</taxon>
        <taxon>Nematoda</taxon>
        <taxon>Chromadorea</taxon>
        <taxon>Rhabditida</taxon>
        <taxon>Rhabditina</taxon>
        <taxon>Diplogasteromorpha</taxon>
        <taxon>Diplogasteroidea</taxon>
        <taxon>Neodiplogasteridae</taxon>
        <taxon>Pristionchus</taxon>
    </lineage>
</organism>
<feature type="transmembrane region" description="Helical" evidence="1">
    <location>
        <begin position="391"/>
        <end position="416"/>
    </location>
</feature>
<dbReference type="PANTHER" id="PTHR21523">
    <property type="match status" value="1"/>
</dbReference>
<dbReference type="Pfam" id="PF04870">
    <property type="entry name" value="Moulting_cycle"/>
    <property type="match status" value="1"/>
</dbReference>
<reference evidence="2" key="1">
    <citation type="submission" date="2023-10" db="EMBL/GenBank/DDBJ databases">
        <title>Genome assembly of Pristionchus species.</title>
        <authorList>
            <person name="Yoshida K."/>
            <person name="Sommer R.J."/>
        </authorList>
    </citation>
    <scope>NUCLEOTIDE SEQUENCE</scope>
    <source>
        <strain evidence="2">RS5133</strain>
    </source>
</reference>